<reference evidence="3 4" key="3">
    <citation type="submission" date="2022-01" db="EMBL/GenBank/DDBJ databases">
        <authorList>
            <person name="Zhou L.Y."/>
        </authorList>
    </citation>
    <scope>NUCLEOTIDE SEQUENCE [LARGE SCALE GENOMIC DNA]</scope>
    <source>
        <strain evidence="3 4">TLK-CK17</strain>
    </source>
</reference>
<dbReference type="EMBL" id="JAKJPO010000003">
    <property type="protein sequence ID" value="MCF7221315.1"/>
    <property type="molecule type" value="Genomic_DNA"/>
</dbReference>
<proteinExistence type="predicted"/>
<reference evidence="4" key="1">
    <citation type="submission" date="2022-01" db="EMBL/GenBank/DDBJ databases">
        <title>Lysobacter chinensis sp. nov., a bacterium isolated from cow dung compost.</title>
        <authorList>
            <person name="Zhou L.Y."/>
        </authorList>
    </citation>
    <scope>NUCLEOTIDE SEQUENCE [LARGE SCALE GENOMIC DNA]</scope>
    <source>
        <strain evidence="4">TLK-CK17</strain>
    </source>
</reference>
<evidence type="ECO:0000256" key="1">
    <source>
        <dbReference type="SAM" id="MobiDB-lite"/>
    </source>
</evidence>
<evidence type="ECO:0000256" key="2">
    <source>
        <dbReference type="SAM" id="SignalP"/>
    </source>
</evidence>
<reference evidence="3 4" key="2">
    <citation type="submission" date="2022-01" db="EMBL/GenBank/DDBJ databases">
        <title>Lysobacter chinensis sp. nov., a bacterium isolated from cow dung compost.</title>
        <authorList>
            <person name="Liu Y."/>
        </authorList>
    </citation>
    <scope>NUCLEOTIDE SEQUENCE [LARGE SCALE GENOMIC DNA]</scope>
    <source>
        <strain evidence="3 4">TLK-CK17</strain>
    </source>
</reference>
<sequence>MSRFLAPTIAILLLAACSQEPAAPAHEDAGTSAGSATEDVAQGSEKVTRPRPPRVLPSGFVLPFAHQVRANRQEKLGGATKRRVVVEIQGIPLDQADEQIAMAVEKNGYERGERTDRDNGFIVIYTGPDGSEIQTSFFNGEGAELESDDATGIVHVTWIVRR</sequence>
<comment type="caution">
    <text evidence="3">The sequence shown here is derived from an EMBL/GenBank/DDBJ whole genome shotgun (WGS) entry which is preliminary data.</text>
</comment>
<feature type="chain" id="PRO_5046624597" description="Lipoprotein" evidence="2">
    <location>
        <begin position="23"/>
        <end position="162"/>
    </location>
</feature>
<evidence type="ECO:0000313" key="4">
    <source>
        <dbReference type="Proteomes" id="UP001430796"/>
    </source>
</evidence>
<name>A0ABS9HT25_9GAMM</name>
<dbReference type="RefSeq" id="WP_237053758.1">
    <property type="nucleotide sequence ID" value="NZ_JAKJPO010000003.1"/>
</dbReference>
<organism evidence="3 4">
    <name type="scientific">Marilutibacter chinensis</name>
    <dbReference type="NCBI Taxonomy" id="2912247"/>
    <lineage>
        <taxon>Bacteria</taxon>
        <taxon>Pseudomonadati</taxon>
        <taxon>Pseudomonadota</taxon>
        <taxon>Gammaproteobacteria</taxon>
        <taxon>Lysobacterales</taxon>
        <taxon>Lysobacteraceae</taxon>
        <taxon>Marilutibacter</taxon>
    </lineage>
</organism>
<gene>
    <name evidence="3" type="ORF">L3V18_05855</name>
</gene>
<protein>
    <recommendedName>
        <fullName evidence="5">Lipoprotein</fullName>
    </recommendedName>
</protein>
<feature type="signal peptide" evidence="2">
    <location>
        <begin position="1"/>
        <end position="22"/>
    </location>
</feature>
<keyword evidence="4" id="KW-1185">Reference proteome</keyword>
<evidence type="ECO:0000313" key="3">
    <source>
        <dbReference type="EMBL" id="MCF7221315.1"/>
    </source>
</evidence>
<dbReference type="PROSITE" id="PS51257">
    <property type="entry name" value="PROKAR_LIPOPROTEIN"/>
    <property type="match status" value="1"/>
</dbReference>
<accession>A0ABS9HT25</accession>
<feature type="region of interest" description="Disordered" evidence="1">
    <location>
        <begin position="24"/>
        <end position="54"/>
    </location>
</feature>
<keyword evidence="2" id="KW-0732">Signal</keyword>
<evidence type="ECO:0008006" key="5">
    <source>
        <dbReference type="Google" id="ProtNLM"/>
    </source>
</evidence>
<dbReference type="Proteomes" id="UP001430796">
    <property type="component" value="Unassembled WGS sequence"/>
</dbReference>